<dbReference type="InterPro" id="IPR018394">
    <property type="entry name" value="DNA_photolyase_1_CS_C"/>
</dbReference>
<keyword evidence="8" id="KW-1185">Reference proteome</keyword>
<evidence type="ECO:0000256" key="3">
    <source>
        <dbReference type="ARBA" id="ARBA00022991"/>
    </source>
</evidence>
<feature type="non-terminal residue" evidence="7">
    <location>
        <position position="1"/>
    </location>
</feature>
<dbReference type="PANTHER" id="PTHR11455">
    <property type="entry name" value="CRYPTOCHROME"/>
    <property type="match status" value="1"/>
</dbReference>
<sequence>RDFYFMILHHHPRVAQGAFKPAYDAIQWEQGAQADQHFAAWCSGNTGYPLVDAAMRQLNQSGYMHNRLRMVTACFLIKDLGIDWRRGEAYFAQKLLDFDLAANNGG</sequence>
<comment type="cofactor">
    <cofactor evidence="4">
        <name>FAD</name>
        <dbReference type="ChEBI" id="CHEBI:57692"/>
    </cofactor>
    <text evidence="4">Binds 1 FAD per subunit.</text>
</comment>
<dbReference type="PRINTS" id="PR00147">
    <property type="entry name" value="DNAPHOTLYASE"/>
</dbReference>
<dbReference type="InterPro" id="IPR036134">
    <property type="entry name" value="Crypto/Photolyase_FAD-like_sf"/>
</dbReference>
<protein>
    <submittedName>
        <fullName evidence="7">FAD-binding domain-containing protein</fullName>
    </submittedName>
</protein>
<dbReference type="PROSITE" id="PS00394">
    <property type="entry name" value="DNA_PHOTOLYASES_1_1"/>
    <property type="match status" value="1"/>
</dbReference>
<evidence type="ECO:0000256" key="4">
    <source>
        <dbReference type="PIRSR" id="PIRSR602081-1"/>
    </source>
</evidence>
<dbReference type="InterPro" id="IPR005101">
    <property type="entry name" value="Cryptochr/Photolyase_FAD-bd"/>
</dbReference>
<dbReference type="InterPro" id="IPR002081">
    <property type="entry name" value="Cryptochrome/DNA_photolyase_1"/>
</dbReference>
<evidence type="ECO:0000259" key="6">
    <source>
        <dbReference type="Pfam" id="PF03441"/>
    </source>
</evidence>
<dbReference type="GO" id="GO:0006950">
    <property type="term" value="P:response to stress"/>
    <property type="evidence" value="ECO:0007669"/>
    <property type="project" value="UniProtKB-ARBA"/>
</dbReference>
<reference evidence="7" key="1">
    <citation type="submission" date="2021-04" db="EMBL/GenBank/DDBJ databases">
        <title>novel species isolated from subtropical streams in China.</title>
        <authorList>
            <person name="Lu H."/>
        </authorList>
    </citation>
    <scope>NUCLEOTIDE SEQUENCE</scope>
    <source>
        <strain evidence="7">LFS511W</strain>
    </source>
</reference>
<keyword evidence="3 5" id="KW-0157">Chromophore</keyword>
<evidence type="ECO:0000256" key="2">
    <source>
        <dbReference type="ARBA" id="ARBA00022827"/>
    </source>
</evidence>
<organism evidence="7 8">
    <name type="scientific">Undibacterium luofuense</name>
    <dbReference type="NCBI Taxonomy" id="2828733"/>
    <lineage>
        <taxon>Bacteria</taxon>
        <taxon>Pseudomonadati</taxon>
        <taxon>Pseudomonadota</taxon>
        <taxon>Betaproteobacteria</taxon>
        <taxon>Burkholderiales</taxon>
        <taxon>Oxalobacteraceae</taxon>
        <taxon>Undibacterium</taxon>
    </lineage>
</organism>
<dbReference type="Proteomes" id="UP000680067">
    <property type="component" value="Unassembled WGS sequence"/>
</dbReference>
<dbReference type="AlphaFoldDB" id="A0A941DRI6"/>
<dbReference type="Gene3D" id="1.10.579.10">
    <property type="entry name" value="DNA Cyclobutane Dipyrimidine Photolyase, subunit A, domain 3"/>
    <property type="match status" value="1"/>
</dbReference>
<dbReference type="RefSeq" id="WP_212689781.1">
    <property type="nucleotide sequence ID" value="NZ_JAGSPN010000448.1"/>
</dbReference>
<name>A0A941DRI6_9BURK</name>
<comment type="caution">
    <text evidence="7">The sequence shown here is derived from an EMBL/GenBank/DDBJ whole genome shotgun (WGS) entry which is preliminary data.</text>
</comment>
<evidence type="ECO:0000256" key="1">
    <source>
        <dbReference type="ARBA" id="ARBA00022630"/>
    </source>
</evidence>
<evidence type="ECO:0000256" key="5">
    <source>
        <dbReference type="RuleBase" id="RU004182"/>
    </source>
</evidence>
<gene>
    <name evidence="7" type="ORF">KDM89_21185</name>
</gene>
<keyword evidence="2 4" id="KW-0274">FAD</keyword>
<dbReference type="GO" id="GO:0006139">
    <property type="term" value="P:nucleobase-containing compound metabolic process"/>
    <property type="evidence" value="ECO:0007669"/>
    <property type="project" value="UniProtKB-ARBA"/>
</dbReference>
<dbReference type="GO" id="GO:0071949">
    <property type="term" value="F:FAD binding"/>
    <property type="evidence" value="ECO:0007669"/>
    <property type="project" value="TreeGrafter"/>
</dbReference>
<keyword evidence="1 4" id="KW-0285">Flavoprotein</keyword>
<evidence type="ECO:0000313" key="7">
    <source>
        <dbReference type="EMBL" id="MBR7784650.1"/>
    </source>
</evidence>
<proteinExistence type="inferred from homology"/>
<dbReference type="Pfam" id="PF03441">
    <property type="entry name" value="FAD_binding_7"/>
    <property type="match status" value="1"/>
</dbReference>
<accession>A0A941DRI6</accession>
<feature type="non-terminal residue" evidence="7">
    <location>
        <position position="106"/>
    </location>
</feature>
<dbReference type="SUPFAM" id="SSF48173">
    <property type="entry name" value="Cryptochrome/photolyase FAD-binding domain"/>
    <property type="match status" value="1"/>
</dbReference>
<dbReference type="PANTHER" id="PTHR11455:SF9">
    <property type="entry name" value="CRYPTOCHROME CIRCADIAN CLOCK 5 ISOFORM X1"/>
    <property type="match status" value="1"/>
</dbReference>
<evidence type="ECO:0000313" key="8">
    <source>
        <dbReference type="Proteomes" id="UP000680067"/>
    </source>
</evidence>
<comment type="similarity">
    <text evidence="5">Belongs to the DNA photolyase family.</text>
</comment>
<feature type="domain" description="Cryptochrome/DNA photolyase FAD-binding" evidence="6">
    <location>
        <begin position="1"/>
        <end position="106"/>
    </location>
</feature>
<dbReference type="EMBL" id="JAGSPN010000448">
    <property type="protein sequence ID" value="MBR7784650.1"/>
    <property type="molecule type" value="Genomic_DNA"/>
</dbReference>
<feature type="binding site" evidence="4">
    <location>
        <begin position="97"/>
        <end position="99"/>
    </location>
    <ligand>
        <name>FAD</name>
        <dbReference type="ChEBI" id="CHEBI:57692"/>
    </ligand>
</feature>
<dbReference type="GO" id="GO:0003677">
    <property type="term" value="F:DNA binding"/>
    <property type="evidence" value="ECO:0007669"/>
    <property type="project" value="TreeGrafter"/>
</dbReference>
<dbReference type="GO" id="GO:0003904">
    <property type="term" value="F:deoxyribodipyrimidine photo-lyase activity"/>
    <property type="evidence" value="ECO:0007669"/>
    <property type="project" value="TreeGrafter"/>
</dbReference>